<reference evidence="6" key="1">
    <citation type="submission" date="2022-08" db="UniProtKB">
        <authorList>
            <consortium name="EnsemblMetazoa"/>
        </authorList>
    </citation>
    <scope>IDENTIFICATION</scope>
    <source>
        <strain evidence="6">Israel</strain>
    </source>
</reference>
<dbReference type="AlphaFoldDB" id="A0A1B0EZK4"/>
<sequence>MDKMLKRPKPSDSEKDILQFQNEYLSEKRQNTSFQPSAKCVRIGEPSDAGKKQSVFAKSRNKESQKKDSEADNEKNPIVMGDIVERHPEGFPGEGSHQTMAEESFPKAEKIDIAMVSRGKSIFAKLQEEKSKKISKEETLKVPPHFGEKSFILTGAESSAIHEENLKVLSQMSQEEIKKEREKLMKSLDPKLLAFIRSKRQTPQEMEVEEVPEGSSATKINLPDVNVLQSEERKNWLHFDKFEPDKFQWMADVSKNIPKLKPGQSFEARFDWKGILLPYVEKDEKTDNRELYLHGEDPHRPGYTIQDLFRLARSNVTQQRIQALNAVAGILRIYNQGFYDEISEFPIAKIFFLLRFALDDSTIAVAEAAAKGLSALFYNEIDELLLDTLFDTQNGLTQPLFRETESEDLEQNFSKLKIDNTELDEEMSNIEQMSDFHLAEVDLLKCLMRTNILKRIHFLTANEPISDAGSISLARILIRICREGKDYAQEVSKYEELLRCLTKRHLLPMNNLPENSGKVQAMILKLLRVMVATTNSWTVLLTHKILPILQEYCYTRKDLTTDFIHLQIESYRLLRVWLSFDPPEPKL</sequence>
<evidence type="ECO:0000313" key="6">
    <source>
        <dbReference type="EnsemblMetazoa" id="PPAI007246-PA"/>
    </source>
</evidence>
<name>A0A1B0EZK4_PHLPP</name>
<organism evidence="6 7">
    <name type="scientific">Phlebotomus papatasi</name>
    <name type="common">Sandfly</name>
    <dbReference type="NCBI Taxonomy" id="29031"/>
    <lineage>
        <taxon>Eukaryota</taxon>
        <taxon>Metazoa</taxon>
        <taxon>Ecdysozoa</taxon>
        <taxon>Arthropoda</taxon>
        <taxon>Hexapoda</taxon>
        <taxon>Insecta</taxon>
        <taxon>Pterygota</taxon>
        <taxon>Neoptera</taxon>
        <taxon>Endopterygota</taxon>
        <taxon>Diptera</taxon>
        <taxon>Nematocera</taxon>
        <taxon>Psychodoidea</taxon>
        <taxon>Psychodidae</taxon>
        <taxon>Phlebotomus</taxon>
        <taxon>Phlebotomus</taxon>
    </lineage>
</organism>
<feature type="coiled-coil region" evidence="2">
    <location>
        <begin position="406"/>
        <end position="433"/>
    </location>
</feature>
<dbReference type="InterPro" id="IPR013930">
    <property type="entry name" value="RPAP1_N"/>
</dbReference>
<keyword evidence="2" id="KW-0175">Coiled coil</keyword>
<dbReference type="InterPro" id="IPR039913">
    <property type="entry name" value="RPAP1/Rba50"/>
</dbReference>
<evidence type="ECO:0000256" key="3">
    <source>
        <dbReference type="SAM" id="MobiDB-lite"/>
    </source>
</evidence>
<dbReference type="InterPro" id="IPR013929">
    <property type="entry name" value="RPAP1_C"/>
</dbReference>
<dbReference type="VEuPathDB" id="VectorBase:PPAPM1_003293"/>
<feature type="domain" description="RPAP1 C-terminal" evidence="4">
    <location>
        <begin position="267"/>
        <end position="333"/>
    </location>
</feature>
<proteinExistence type="inferred from homology"/>
<comment type="similarity">
    <text evidence="1">Belongs to the RPAP1 family.</text>
</comment>
<feature type="compositionally biased region" description="Basic and acidic residues" evidence="3">
    <location>
        <begin position="60"/>
        <end position="75"/>
    </location>
</feature>
<accession>A0A1B0EZK4</accession>
<evidence type="ECO:0000259" key="4">
    <source>
        <dbReference type="Pfam" id="PF08620"/>
    </source>
</evidence>
<evidence type="ECO:0008006" key="8">
    <source>
        <dbReference type="Google" id="ProtNLM"/>
    </source>
</evidence>
<protein>
    <recommendedName>
        <fullName evidence="8">RNA polymerase II-associated protein 1 N-terminal domain-containing protein</fullName>
    </recommendedName>
</protein>
<evidence type="ECO:0000256" key="1">
    <source>
        <dbReference type="ARBA" id="ARBA00009953"/>
    </source>
</evidence>
<dbReference type="PANTHER" id="PTHR21483:SF18">
    <property type="entry name" value="RNA POLYMERASE II-ASSOCIATED PROTEIN 1"/>
    <property type="match status" value="1"/>
</dbReference>
<evidence type="ECO:0000313" key="7">
    <source>
        <dbReference type="Proteomes" id="UP000092462"/>
    </source>
</evidence>
<dbReference type="InterPro" id="IPR016024">
    <property type="entry name" value="ARM-type_fold"/>
</dbReference>
<feature type="region of interest" description="Disordered" evidence="3">
    <location>
        <begin position="27"/>
        <end position="79"/>
    </location>
</feature>
<evidence type="ECO:0000256" key="2">
    <source>
        <dbReference type="SAM" id="Coils"/>
    </source>
</evidence>
<dbReference type="EnsemblMetazoa" id="PPAI007246-RA">
    <property type="protein sequence ID" value="PPAI007246-PA"/>
    <property type="gene ID" value="PPAI007246"/>
</dbReference>
<dbReference type="EMBL" id="AJVK01059897">
    <property type="status" value="NOT_ANNOTATED_CDS"/>
    <property type="molecule type" value="Genomic_DNA"/>
</dbReference>
<keyword evidence="7" id="KW-1185">Reference proteome</keyword>
<feature type="domain" description="RPAP1 N-terminal" evidence="5">
    <location>
        <begin position="160"/>
        <end position="201"/>
    </location>
</feature>
<evidence type="ECO:0000259" key="5">
    <source>
        <dbReference type="Pfam" id="PF08621"/>
    </source>
</evidence>
<dbReference type="PANTHER" id="PTHR21483">
    <property type="entry name" value="RNA POLYMERASE II-ASSOCIATED PROTEIN 1"/>
    <property type="match status" value="1"/>
</dbReference>
<dbReference type="Pfam" id="PF08621">
    <property type="entry name" value="RPAP1_N"/>
    <property type="match status" value="1"/>
</dbReference>
<dbReference type="GO" id="GO:0006366">
    <property type="term" value="P:transcription by RNA polymerase II"/>
    <property type="evidence" value="ECO:0007669"/>
    <property type="project" value="InterPro"/>
</dbReference>
<dbReference type="Pfam" id="PF08620">
    <property type="entry name" value="RPAP1_C"/>
    <property type="match status" value="1"/>
</dbReference>
<dbReference type="VEuPathDB" id="VectorBase:PPAI007246"/>
<dbReference type="Proteomes" id="UP000092462">
    <property type="component" value="Unassembled WGS sequence"/>
</dbReference>
<dbReference type="SUPFAM" id="SSF48371">
    <property type="entry name" value="ARM repeat"/>
    <property type="match status" value="1"/>
</dbReference>